<gene>
    <name evidence="8" type="primary">PNPLA8</name>
</gene>
<name>A0ABM5AMV5_VULVU</name>
<keyword evidence="3 4" id="KW-0443">Lipid metabolism</keyword>
<feature type="active site" description="Proton acceptor" evidence="4">
    <location>
        <position position="528"/>
    </location>
</feature>
<evidence type="ECO:0000313" key="7">
    <source>
        <dbReference type="Proteomes" id="UP001652641"/>
    </source>
</evidence>
<evidence type="ECO:0000256" key="1">
    <source>
        <dbReference type="ARBA" id="ARBA00022801"/>
    </source>
</evidence>
<keyword evidence="2 4" id="KW-0442">Lipid degradation</keyword>
<reference evidence="8" key="1">
    <citation type="submission" date="2025-08" db="UniProtKB">
        <authorList>
            <consortium name="RefSeq"/>
        </authorList>
    </citation>
    <scope>IDENTIFICATION</scope>
    <source>
        <tissue evidence="8">Cell line</tissue>
    </source>
</reference>
<feature type="domain" description="PNPLA" evidence="6">
    <location>
        <begin position="346"/>
        <end position="541"/>
    </location>
</feature>
<dbReference type="Gene3D" id="3.40.1090.10">
    <property type="entry name" value="Cytosolic phospholipase A2 catalytic domain"/>
    <property type="match status" value="1"/>
</dbReference>
<organism evidence="7 8">
    <name type="scientific">Vulpes vulpes</name>
    <name type="common">Red fox</name>
    <dbReference type="NCBI Taxonomy" id="9627"/>
    <lineage>
        <taxon>Eukaryota</taxon>
        <taxon>Metazoa</taxon>
        <taxon>Chordata</taxon>
        <taxon>Craniata</taxon>
        <taxon>Vertebrata</taxon>
        <taxon>Euteleostomi</taxon>
        <taxon>Mammalia</taxon>
        <taxon>Eutheria</taxon>
        <taxon>Laurasiatheria</taxon>
        <taxon>Carnivora</taxon>
        <taxon>Caniformia</taxon>
        <taxon>Canidae</taxon>
        <taxon>Vulpes</taxon>
    </lineage>
</organism>
<accession>A0ABM5AMV5</accession>
<evidence type="ECO:0000259" key="6">
    <source>
        <dbReference type="PROSITE" id="PS51635"/>
    </source>
</evidence>
<keyword evidence="1 4" id="KW-0378">Hydrolase</keyword>
<protein>
    <submittedName>
        <fullName evidence="8">Calcium-independent phospholipase A2-gamma isoform X1</fullName>
    </submittedName>
</protein>
<evidence type="ECO:0000256" key="3">
    <source>
        <dbReference type="ARBA" id="ARBA00023098"/>
    </source>
</evidence>
<dbReference type="InterPro" id="IPR045217">
    <property type="entry name" value="PNPLA8-like"/>
</dbReference>
<evidence type="ECO:0000256" key="2">
    <source>
        <dbReference type="ARBA" id="ARBA00022963"/>
    </source>
</evidence>
<dbReference type="InterPro" id="IPR002641">
    <property type="entry name" value="PNPLA_dom"/>
</dbReference>
<dbReference type="InterPro" id="IPR016035">
    <property type="entry name" value="Acyl_Trfase/lysoPLipase"/>
</dbReference>
<feature type="short sequence motif" description="GXSXG" evidence="4">
    <location>
        <begin position="382"/>
        <end position="386"/>
    </location>
</feature>
<feature type="compositionally biased region" description="Basic and acidic residues" evidence="5">
    <location>
        <begin position="125"/>
        <end position="147"/>
    </location>
</feature>
<feature type="region of interest" description="Disordered" evidence="5">
    <location>
        <begin position="125"/>
        <end position="154"/>
    </location>
</feature>
<sequence length="683" mass="76936">MSRIKSTLNSVSKAVFGTQNEMISRLAQFKPSSRILRKVSDSGWLKQKSIKQAIKSLKKYSDKSVENNSFSEKQSYILGKDEDIGKQSLFRYTSSITTRFGESFYFLSNHINSYFKREARMSKNKENKHFQEKSELEDKKVEEEKASSPDPGILIDKLDSESSVYSVDKPASTSGTPEALPVSTKQSIANFLSRPTEGVQALVGGYIGGLVPKLKYDSKSQPEEQEEVIKAEQSVSKDKNVEEKKRLSLQREKIIARVSIDNRTRALVQALRRTTDPKLCINRVEELTFHLLEFPEGKGVAVKEKIIPYLLRLRQIKDETLQAAVREALALIGYVDPVKGRGIRILTIDGGGTRGVVALQTLRKLVELTQKPVHQLFDYICGVSTGAILAFMLGLFHMPLDECEELYRKLGSDVFSQNVIVGTVKMSWSHAFYDSQTWENILKDRMGSSLMIETARNPSCPKVAAVSTIVNRGITPKAFVFRNYGHFPGINSHYLGGCQYKMWQAIRASSAAPGYFAEYALGNDLHQDGGLLLNNPSALAMHECKCLWPDVPLECIVSLGTGRYESDVRNSVTSTSLKTKLSNVINSATDTEEVHIMLDGLLPPDTYFRFNPVMCENIPLDESRNEKLNQLQLEGLKYIERNEEKMKKLAKILSQEKTTLQKINDWIKLKTDMYEGLPFFSKL</sequence>
<dbReference type="CDD" id="cd07211">
    <property type="entry name" value="Pat_PNPLA8"/>
    <property type="match status" value="1"/>
</dbReference>
<dbReference type="PANTHER" id="PTHR24185">
    <property type="entry name" value="CALCIUM-INDEPENDENT PHOSPHOLIPASE A2-GAMMA"/>
    <property type="match status" value="1"/>
</dbReference>
<proteinExistence type="predicted"/>
<feature type="short sequence motif" description="GXGXXG" evidence="4">
    <location>
        <begin position="350"/>
        <end position="355"/>
    </location>
</feature>
<dbReference type="Pfam" id="PF01734">
    <property type="entry name" value="Patatin"/>
    <property type="match status" value="1"/>
</dbReference>
<dbReference type="RefSeq" id="XP_072616125.1">
    <property type="nucleotide sequence ID" value="XM_072760024.1"/>
</dbReference>
<feature type="active site" description="Nucleophile" evidence="4">
    <location>
        <position position="384"/>
    </location>
</feature>
<evidence type="ECO:0000256" key="4">
    <source>
        <dbReference type="PROSITE-ProRule" id="PRU01161"/>
    </source>
</evidence>
<dbReference type="SUPFAM" id="SSF52151">
    <property type="entry name" value="FabD/lysophospholipase-like"/>
    <property type="match status" value="1"/>
</dbReference>
<evidence type="ECO:0000256" key="5">
    <source>
        <dbReference type="SAM" id="MobiDB-lite"/>
    </source>
</evidence>
<keyword evidence="7" id="KW-1185">Reference proteome</keyword>
<dbReference type="GeneID" id="112908551"/>
<evidence type="ECO:0000313" key="8">
    <source>
        <dbReference type="RefSeq" id="XP_072616125.1"/>
    </source>
</evidence>
<dbReference type="PROSITE" id="PS51635">
    <property type="entry name" value="PNPLA"/>
    <property type="match status" value="1"/>
</dbReference>
<dbReference type="Proteomes" id="UP001652641">
    <property type="component" value="Chromosome 5"/>
</dbReference>
<dbReference type="PANTHER" id="PTHR24185:SF1">
    <property type="entry name" value="CALCIUM-INDEPENDENT PHOSPHOLIPASE A2-GAMMA"/>
    <property type="match status" value="1"/>
</dbReference>
<feature type="short sequence motif" description="DGA/G" evidence="4">
    <location>
        <begin position="528"/>
        <end position="530"/>
    </location>
</feature>